<evidence type="ECO:0000256" key="2">
    <source>
        <dbReference type="ARBA" id="ARBA00022729"/>
    </source>
</evidence>
<dbReference type="EMBL" id="JADLQN010000003">
    <property type="protein sequence ID" value="MBF6356588.1"/>
    <property type="molecule type" value="Genomic_DNA"/>
</dbReference>
<dbReference type="GO" id="GO:0016787">
    <property type="term" value="F:hydrolase activity"/>
    <property type="evidence" value="ECO:0007669"/>
    <property type="project" value="UniProtKB-KW"/>
</dbReference>
<keyword evidence="8" id="KW-1185">Reference proteome</keyword>
<evidence type="ECO:0000256" key="1">
    <source>
        <dbReference type="ARBA" id="ARBA00010088"/>
    </source>
</evidence>
<keyword evidence="3 7" id="KW-0378">Hydrolase</keyword>
<reference evidence="7 8" key="1">
    <citation type="submission" date="2020-10" db="EMBL/GenBank/DDBJ databases">
        <title>Identification of Nocardia species via Next-generation sequencing and recognition of intraspecies genetic diversity.</title>
        <authorList>
            <person name="Li P."/>
            <person name="Li P."/>
            <person name="Lu B."/>
        </authorList>
    </citation>
    <scope>NUCLEOTIDE SEQUENCE [LARGE SCALE GENOMIC DNA]</scope>
    <source>
        <strain evidence="7 8">BJ06-0143</strain>
    </source>
</reference>
<evidence type="ECO:0000313" key="7">
    <source>
        <dbReference type="EMBL" id="MBF6356588.1"/>
    </source>
</evidence>
<dbReference type="Pfam" id="PF08386">
    <property type="entry name" value="Abhydrolase_4"/>
    <property type="match status" value="1"/>
</dbReference>
<protein>
    <submittedName>
        <fullName evidence="7">Alpha/beta fold hydrolase</fullName>
    </submittedName>
</protein>
<dbReference type="Gene3D" id="3.40.50.1820">
    <property type="entry name" value="alpha/beta hydrolase"/>
    <property type="match status" value="1"/>
</dbReference>
<dbReference type="InterPro" id="IPR051601">
    <property type="entry name" value="Serine_prot/Carboxylest_S33"/>
</dbReference>
<evidence type="ECO:0000256" key="4">
    <source>
        <dbReference type="SAM" id="SignalP"/>
    </source>
</evidence>
<dbReference type="InterPro" id="IPR000073">
    <property type="entry name" value="AB_hydrolase_1"/>
</dbReference>
<keyword evidence="2 4" id="KW-0732">Signal</keyword>
<evidence type="ECO:0000259" key="5">
    <source>
        <dbReference type="Pfam" id="PF00561"/>
    </source>
</evidence>
<dbReference type="PANTHER" id="PTHR43248:SF29">
    <property type="entry name" value="TRIPEPTIDYL AMINOPEPTIDASE"/>
    <property type="match status" value="1"/>
</dbReference>
<dbReference type="SUPFAM" id="SSF53474">
    <property type="entry name" value="alpha/beta-Hydrolases"/>
    <property type="match status" value="1"/>
</dbReference>
<proteinExistence type="inferred from homology"/>
<dbReference type="InterPro" id="IPR029058">
    <property type="entry name" value="AB_hydrolase_fold"/>
</dbReference>
<dbReference type="InterPro" id="IPR013595">
    <property type="entry name" value="Pept_S33_TAP-like_C"/>
</dbReference>
<name>A0ABS0DDN7_9NOCA</name>
<dbReference type="Proteomes" id="UP000707731">
    <property type="component" value="Unassembled WGS sequence"/>
</dbReference>
<dbReference type="PANTHER" id="PTHR43248">
    <property type="entry name" value="2-SUCCINYL-6-HYDROXY-2,4-CYCLOHEXADIENE-1-CARBOXYLATE SYNTHASE"/>
    <property type="match status" value="1"/>
</dbReference>
<evidence type="ECO:0000256" key="3">
    <source>
        <dbReference type="ARBA" id="ARBA00022801"/>
    </source>
</evidence>
<gene>
    <name evidence="7" type="ORF">IU449_18905</name>
</gene>
<feature type="domain" description="Peptidase S33 tripeptidyl aminopeptidase-like C-terminal" evidence="6">
    <location>
        <begin position="423"/>
        <end position="511"/>
    </location>
</feature>
<dbReference type="RefSeq" id="WP_195003441.1">
    <property type="nucleotide sequence ID" value="NZ_JADLQN010000003.1"/>
</dbReference>
<feature type="chain" id="PRO_5046737132" evidence="4">
    <location>
        <begin position="32"/>
        <end position="524"/>
    </location>
</feature>
<organism evidence="7 8">
    <name type="scientific">Nocardia higoensis</name>
    <dbReference type="NCBI Taxonomy" id="228599"/>
    <lineage>
        <taxon>Bacteria</taxon>
        <taxon>Bacillati</taxon>
        <taxon>Actinomycetota</taxon>
        <taxon>Actinomycetes</taxon>
        <taxon>Mycobacteriales</taxon>
        <taxon>Nocardiaceae</taxon>
        <taxon>Nocardia</taxon>
    </lineage>
</organism>
<comment type="caution">
    <text evidence="7">The sequence shown here is derived from an EMBL/GenBank/DDBJ whole genome shotgun (WGS) entry which is preliminary data.</text>
</comment>
<evidence type="ECO:0000259" key="6">
    <source>
        <dbReference type="Pfam" id="PF08386"/>
    </source>
</evidence>
<sequence length="524" mass="54990">MMRKKLFQAALALGVVSSAGPSALVAPPVLAAPSPVFGSCPDGAVTPGRGAQCAVIDVPMNHAEPDGPRIELTVSRIAAQGERRGVLFTNPGGPGVDALDFWAQRVATMPADIAAHYDLYAVQPRGLRWATPLSCAAQTTEDDQVAVSDDELRAACDEAQPGYLDTITTENTARDLDAVRAALGLDRIGYLGTSYGTYLGAVYATLFPQRVERMVLDSNVHPGWIWTEEFAQQQAAGKHRLDALFEWIAERDDEYRLGATAMQVYRTWVRQVSTQGGGWYANLTPPPAAVSDLPGELPDPLAEIARDGFNGGTEQLAKVQNFLRLLLSGGASAQVPLVSATSVATYTRAFWPAFAEAMARAQADPADIERLVAIAGATDTDPIGRFVFSAITCNENAVPGRPEMLGAAVSTLASGGNALDARAALVRSGMSCGSWPPVTEPVAIDGAALGTAPLLLQSRHDALTPYEGGPALALALHAALITVEGGDHGTFGRGNPVVDEAVLTYLRTGEVSISEAPEAPLPAS</sequence>
<feature type="domain" description="AB hydrolase-1" evidence="5">
    <location>
        <begin position="88"/>
        <end position="229"/>
    </location>
</feature>
<feature type="signal peptide" evidence="4">
    <location>
        <begin position="1"/>
        <end position="31"/>
    </location>
</feature>
<evidence type="ECO:0000313" key="8">
    <source>
        <dbReference type="Proteomes" id="UP000707731"/>
    </source>
</evidence>
<accession>A0ABS0DDN7</accession>
<dbReference type="Pfam" id="PF00561">
    <property type="entry name" value="Abhydrolase_1"/>
    <property type="match status" value="1"/>
</dbReference>
<comment type="similarity">
    <text evidence="1">Belongs to the peptidase S33 family.</text>
</comment>